<sequence length="428" mass="47579">MVKLIRAGEPRYRGYKPEEQHPYLAKPLAPAEQKEVNQKQALFELWVQGIAARDALICEGRLQGWDGLYVEGFRSKPFKGNTTTNEHPPASGEYFDTWYLYDEGVHANVIQHALGEAVYLWRENGFGCEFMMLDYGPGGQRFGSRVDDLTEIFDWDKSYRGFGVAVDGKNHGGGCGIGTTGFARNSYLTRIASIGEGRVSVVDKRPGFYGRNNGPFDTVQTDLTTLDNAFSGFLAQGFVPVVGNVYRGAFFPPGQAGIIGVDRTEQGREVKRGSWQQAPAKELRTLQPGENVVIKYYAIGEKKQNFTITATVAALPNNANGYCLVFSGGHKRINIFDLIRVERTSYGVMIGERMRQDTSAYLYALEQRLQIKMGTKITVTYEKAAPVDEEKTHQGIVKEPPKPENQGCLVFMDGLTVGANYIKEATFV</sequence>
<dbReference type="Proteomes" id="UP000177309">
    <property type="component" value="Unassembled WGS sequence"/>
</dbReference>
<proteinExistence type="predicted"/>
<comment type="caution">
    <text evidence="1">The sequence shown here is derived from an EMBL/GenBank/DDBJ whole genome shotgun (WGS) entry which is preliminary data.</text>
</comment>
<organism evidence="1 2">
    <name type="scientific">candidate division WOR-1 bacterium RIFOXYC2_FULL_41_25</name>
    <dbReference type="NCBI Taxonomy" id="1802586"/>
    <lineage>
        <taxon>Bacteria</taxon>
        <taxon>Bacillati</taxon>
        <taxon>Saganbacteria</taxon>
    </lineage>
</organism>
<evidence type="ECO:0000313" key="1">
    <source>
        <dbReference type="EMBL" id="OGC33564.1"/>
    </source>
</evidence>
<dbReference type="AlphaFoldDB" id="A0A1F4TLK8"/>
<protein>
    <submittedName>
        <fullName evidence="1">Uncharacterized protein</fullName>
    </submittedName>
</protein>
<name>A0A1F4TLK8_UNCSA</name>
<gene>
    <name evidence="1" type="ORF">A2462_02640</name>
</gene>
<reference evidence="1 2" key="1">
    <citation type="journal article" date="2016" name="Nat. Commun.">
        <title>Thousands of microbial genomes shed light on interconnected biogeochemical processes in an aquifer system.</title>
        <authorList>
            <person name="Anantharaman K."/>
            <person name="Brown C.T."/>
            <person name="Hug L.A."/>
            <person name="Sharon I."/>
            <person name="Castelle C.J."/>
            <person name="Probst A.J."/>
            <person name="Thomas B.C."/>
            <person name="Singh A."/>
            <person name="Wilkins M.J."/>
            <person name="Karaoz U."/>
            <person name="Brodie E.L."/>
            <person name="Williams K.H."/>
            <person name="Hubbard S.S."/>
            <person name="Banfield J.F."/>
        </authorList>
    </citation>
    <scope>NUCLEOTIDE SEQUENCE [LARGE SCALE GENOMIC DNA]</scope>
</reference>
<evidence type="ECO:0000313" key="2">
    <source>
        <dbReference type="Proteomes" id="UP000177309"/>
    </source>
</evidence>
<accession>A0A1F4TLK8</accession>
<dbReference type="EMBL" id="MEUI01000031">
    <property type="protein sequence ID" value="OGC33564.1"/>
    <property type="molecule type" value="Genomic_DNA"/>
</dbReference>